<evidence type="ECO:0000313" key="2">
    <source>
        <dbReference type="EMBL" id="KAJ4337079.1"/>
    </source>
</evidence>
<feature type="region of interest" description="Disordered" evidence="1">
    <location>
        <begin position="85"/>
        <end position="107"/>
    </location>
</feature>
<dbReference type="AlphaFoldDB" id="A0A9W8WZD4"/>
<sequence length="107" mass="12287">MATQADRDWNNDPDRIRLWAIANKTSARTAASQTACETKLRKAEVGERQEGKLVKLEMLAKTAETAKKYRKHFDEVARRHEQALKQAGRTRLRQPKNQISELTANLQ</sequence>
<evidence type="ECO:0000313" key="3">
    <source>
        <dbReference type="Proteomes" id="UP001140562"/>
    </source>
</evidence>
<accession>A0A9W8WZD4</accession>
<name>A0A9W8WZD4_9PLEO</name>
<dbReference type="EMBL" id="JAPEUV010000042">
    <property type="protein sequence ID" value="KAJ4337079.1"/>
    <property type="molecule type" value="Genomic_DNA"/>
</dbReference>
<keyword evidence="3" id="KW-1185">Reference proteome</keyword>
<dbReference type="Proteomes" id="UP001140562">
    <property type="component" value="Unassembled WGS sequence"/>
</dbReference>
<reference evidence="2" key="1">
    <citation type="submission" date="2022-10" db="EMBL/GenBank/DDBJ databases">
        <title>Tapping the CABI collections for fungal endophytes: first genome assemblies for Collariella, Neodidymelliopsis, Ascochyta clinopodiicola, Didymella pomorum, Didymosphaeria variabile, Neocosmospora piperis and Neocucurbitaria cava.</title>
        <authorList>
            <person name="Hill R."/>
        </authorList>
    </citation>
    <scope>NUCLEOTIDE SEQUENCE</scope>
    <source>
        <strain evidence="2">IMI 360193</strain>
    </source>
</reference>
<gene>
    <name evidence="2" type="ORF">N0V87_004932</name>
</gene>
<proteinExistence type="predicted"/>
<protein>
    <submittedName>
        <fullName evidence="2">Uncharacterized protein</fullName>
    </submittedName>
</protein>
<comment type="caution">
    <text evidence="2">The sequence shown here is derived from an EMBL/GenBank/DDBJ whole genome shotgun (WGS) entry which is preliminary data.</text>
</comment>
<evidence type="ECO:0000256" key="1">
    <source>
        <dbReference type="SAM" id="MobiDB-lite"/>
    </source>
</evidence>
<organism evidence="2 3">
    <name type="scientific">Didymella glomerata</name>
    <dbReference type="NCBI Taxonomy" id="749621"/>
    <lineage>
        <taxon>Eukaryota</taxon>
        <taxon>Fungi</taxon>
        <taxon>Dikarya</taxon>
        <taxon>Ascomycota</taxon>
        <taxon>Pezizomycotina</taxon>
        <taxon>Dothideomycetes</taxon>
        <taxon>Pleosporomycetidae</taxon>
        <taxon>Pleosporales</taxon>
        <taxon>Pleosporineae</taxon>
        <taxon>Didymellaceae</taxon>
        <taxon>Didymella</taxon>
    </lineage>
</organism>
<feature type="compositionally biased region" description="Polar residues" evidence="1">
    <location>
        <begin position="95"/>
        <end position="107"/>
    </location>
</feature>